<dbReference type="CDD" id="cd17546">
    <property type="entry name" value="REC_hyHK_CKI1_RcsC-like"/>
    <property type="match status" value="1"/>
</dbReference>
<dbReference type="Proteomes" id="UP000435323">
    <property type="component" value="Unassembled WGS sequence"/>
</dbReference>
<dbReference type="Gene3D" id="3.40.50.2300">
    <property type="match status" value="1"/>
</dbReference>
<dbReference type="InterPro" id="IPR003661">
    <property type="entry name" value="HisK_dim/P_dom"/>
</dbReference>
<dbReference type="GO" id="GO:0009927">
    <property type="term" value="F:histidine phosphotransfer kinase activity"/>
    <property type="evidence" value="ECO:0007669"/>
    <property type="project" value="TreeGrafter"/>
</dbReference>
<keyword evidence="4" id="KW-0808">Transferase</keyword>
<dbReference type="PROSITE" id="PS50109">
    <property type="entry name" value="HIS_KIN"/>
    <property type="match status" value="1"/>
</dbReference>
<dbReference type="EC" id="2.7.13.3" evidence="2"/>
<evidence type="ECO:0000313" key="12">
    <source>
        <dbReference type="Proteomes" id="UP000435323"/>
    </source>
</evidence>
<dbReference type="SUPFAM" id="SSF158472">
    <property type="entry name" value="HAMP domain-like"/>
    <property type="match status" value="1"/>
</dbReference>
<name>A0A6N3Z041_ALIFS</name>
<dbReference type="PANTHER" id="PTHR43047:SF72">
    <property type="entry name" value="OSMOSENSING HISTIDINE PROTEIN KINASE SLN1"/>
    <property type="match status" value="1"/>
</dbReference>
<dbReference type="GO" id="GO:0005886">
    <property type="term" value="C:plasma membrane"/>
    <property type="evidence" value="ECO:0007669"/>
    <property type="project" value="TreeGrafter"/>
</dbReference>
<gene>
    <name evidence="11" type="ORF">GNP77_13660</name>
</gene>
<dbReference type="Pfam" id="PF00072">
    <property type="entry name" value="Response_reg"/>
    <property type="match status" value="1"/>
</dbReference>
<dbReference type="PANTHER" id="PTHR43047">
    <property type="entry name" value="TWO-COMPONENT HISTIDINE PROTEIN KINASE"/>
    <property type="match status" value="1"/>
</dbReference>
<evidence type="ECO:0000256" key="1">
    <source>
        <dbReference type="ARBA" id="ARBA00000085"/>
    </source>
</evidence>
<dbReference type="Pfam" id="PF00512">
    <property type="entry name" value="HisKA"/>
    <property type="match status" value="1"/>
</dbReference>
<dbReference type="EMBL" id="WOBO01000015">
    <property type="protein sequence ID" value="MUK46428.1"/>
    <property type="molecule type" value="Genomic_DNA"/>
</dbReference>
<feature type="coiled-coil region" evidence="7">
    <location>
        <begin position="341"/>
        <end position="375"/>
    </location>
</feature>
<dbReference type="Gene3D" id="3.30.565.10">
    <property type="entry name" value="Histidine kinase-like ATPase, C-terminal domain"/>
    <property type="match status" value="1"/>
</dbReference>
<dbReference type="InterPro" id="IPR004358">
    <property type="entry name" value="Sig_transdc_His_kin-like_C"/>
</dbReference>
<dbReference type="AlphaFoldDB" id="A0A6N3Z041"/>
<dbReference type="SUPFAM" id="SSF55874">
    <property type="entry name" value="ATPase domain of HSP90 chaperone/DNA topoisomerase II/histidine kinase"/>
    <property type="match status" value="1"/>
</dbReference>
<keyword evidence="7" id="KW-0175">Coiled coil</keyword>
<dbReference type="Gene3D" id="6.10.340.10">
    <property type="match status" value="1"/>
</dbReference>
<dbReference type="SMART" id="SM00448">
    <property type="entry name" value="REC"/>
    <property type="match status" value="1"/>
</dbReference>
<evidence type="ECO:0000256" key="5">
    <source>
        <dbReference type="ARBA" id="ARBA00022777"/>
    </source>
</evidence>
<dbReference type="PROSITE" id="PS50110">
    <property type="entry name" value="RESPONSE_REGULATORY"/>
    <property type="match status" value="1"/>
</dbReference>
<feature type="transmembrane region" description="Helical" evidence="8">
    <location>
        <begin position="7"/>
        <end position="27"/>
    </location>
</feature>
<dbReference type="SUPFAM" id="SSF47384">
    <property type="entry name" value="Homodimeric domain of signal transducing histidine kinase"/>
    <property type="match status" value="1"/>
</dbReference>
<dbReference type="InterPro" id="IPR005467">
    <property type="entry name" value="His_kinase_dom"/>
</dbReference>
<evidence type="ECO:0000256" key="8">
    <source>
        <dbReference type="SAM" id="Phobius"/>
    </source>
</evidence>
<feature type="transmembrane region" description="Helical" evidence="8">
    <location>
        <begin position="269"/>
        <end position="291"/>
    </location>
</feature>
<dbReference type="GO" id="GO:0000155">
    <property type="term" value="F:phosphorelay sensor kinase activity"/>
    <property type="evidence" value="ECO:0007669"/>
    <property type="project" value="InterPro"/>
</dbReference>
<dbReference type="Pfam" id="PF02518">
    <property type="entry name" value="HATPase_c"/>
    <property type="match status" value="1"/>
</dbReference>
<feature type="domain" description="Histidine kinase" evidence="9">
    <location>
        <begin position="375"/>
        <end position="593"/>
    </location>
</feature>
<sequence>MLLKNKFFVALAGTIIAYSVFISFTSYKIITSNQEEVKTIATNAENKYLHQSALHYSFDVSNSLNRKMIEIKNISKRYVELIKNIRSIKSRDVLDTAVQELKKYSTNVIISDSKINYTTDETLVTQQYKINESTYLIFQTDVTKLLNRLKNKDYYADFVTIIIDKNMNVVTDNSDSKQYLSLYKQKLKDITKLDEISYDLMIAMRKIEKKETWDSEIKINGEDHIIAIQPVKDLPWSIVTLIKKKLSVNYDQDLTNKIDNNYILFSNKLFNTIIFITLFTLITSILITYYVKGPLILFSEWIKEIQKGNYEYNNPLLYRKDELGTLARNVSLMAQDISILVNNLESKITERTKLLQQSKEQAEKANINKSKFIANISHELRTPLNAILGLSLYLIEKEENSEKKKTLETLNKAGQGLLEMVNDILDLSKIEADKIIAHNKPNSIDHIISDIIDITQFQSKSKNIQIQYKKTEFHHLNIDKKYINKIIMNILSNAIKFTEDGGKIDIDVKYENSTPTTTDLIMVFTDNGRGIEEKDLERIFNPFEQLYDKDREYGTGLGLFITKKIIEDMNGNISIKSKVGIGTSICIKLKDVEIIKSKLIDQYHTMRRNVTKFKDSKTIAIIDDIEFNREVLKKKVEDYGFEIIEAINGQDMLNKLESIIKLPDIIFTDIKMPIMDGIELTKRIKSSDNTKHIPVIAITAHGMVHEELEIKKHCDGYLAKPIENKELDSIITTIFK</sequence>
<keyword evidence="3 6" id="KW-0597">Phosphoprotein</keyword>
<feature type="domain" description="Response regulatory" evidence="10">
    <location>
        <begin position="618"/>
        <end position="735"/>
    </location>
</feature>
<dbReference type="InterPro" id="IPR036097">
    <property type="entry name" value="HisK_dim/P_sf"/>
</dbReference>
<evidence type="ECO:0000256" key="3">
    <source>
        <dbReference type="ARBA" id="ARBA00022553"/>
    </source>
</evidence>
<organism evidence="11 12">
    <name type="scientific">Aliivibrio fischeri</name>
    <name type="common">Vibrio fischeri</name>
    <dbReference type="NCBI Taxonomy" id="668"/>
    <lineage>
        <taxon>Bacteria</taxon>
        <taxon>Pseudomonadati</taxon>
        <taxon>Pseudomonadota</taxon>
        <taxon>Gammaproteobacteria</taxon>
        <taxon>Vibrionales</taxon>
        <taxon>Vibrionaceae</taxon>
        <taxon>Aliivibrio</taxon>
    </lineage>
</organism>
<dbReference type="PRINTS" id="PR00344">
    <property type="entry name" value="BCTRLSENSOR"/>
</dbReference>
<dbReference type="InterPro" id="IPR036890">
    <property type="entry name" value="HATPase_C_sf"/>
</dbReference>
<evidence type="ECO:0000256" key="7">
    <source>
        <dbReference type="SAM" id="Coils"/>
    </source>
</evidence>
<dbReference type="CDD" id="cd00082">
    <property type="entry name" value="HisKA"/>
    <property type="match status" value="1"/>
</dbReference>
<evidence type="ECO:0000313" key="11">
    <source>
        <dbReference type="EMBL" id="MUK46428.1"/>
    </source>
</evidence>
<keyword evidence="8" id="KW-0812">Transmembrane</keyword>
<dbReference type="Gene3D" id="1.10.287.130">
    <property type="match status" value="1"/>
</dbReference>
<evidence type="ECO:0000256" key="4">
    <source>
        <dbReference type="ARBA" id="ARBA00022679"/>
    </source>
</evidence>
<proteinExistence type="predicted"/>
<dbReference type="SMART" id="SM00388">
    <property type="entry name" value="HisKA"/>
    <property type="match status" value="1"/>
</dbReference>
<evidence type="ECO:0000256" key="2">
    <source>
        <dbReference type="ARBA" id="ARBA00012438"/>
    </source>
</evidence>
<dbReference type="InterPro" id="IPR011006">
    <property type="entry name" value="CheY-like_superfamily"/>
</dbReference>
<keyword evidence="8" id="KW-0472">Membrane</keyword>
<dbReference type="SMART" id="SM00387">
    <property type="entry name" value="HATPase_c"/>
    <property type="match status" value="1"/>
</dbReference>
<comment type="caution">
    <text evidence="11">The sequence shown here is derived from an EMBL/GenBank/DDBJ whole genome shotgun (WGS) entry which is preliminary data.</text>
</comment>
<keyword evidence="5" id="KW-0418">Kinase</keyword>
<dbReference type="InterPro" id="IPR003594">
    <property type="entry name" value="HATPase_dom"/>
</dbReference>
<accession>A0A6N3Z041</accession>
<keyword evidence="8" id="KW-1133">Transmembrane helix</keyword>
<dbReference type="RefSeq" id="WP_155658046.1">
    <property type="nucleotide sequence ID" value="NZ_WOBO01000015.1"/>
</dbReference>
<feature type="modified residue" description="4-aspartylphosphate" evidence="6">
    <location>
        <position position="669"/>
    </location>
</feature>
<dbReference type="SUPFAM" id="SSF52172">
    <property type="entry name" value="CheY-like"/>
    <property type="match status" value="1"/>
</dbReference>
<dbReference type="Gene3D" id="3.30.450.20">
    <property type="entry name" value="PAS domain"/>
    <property type="match status" value="1"/>
</dbReference>
<comment type="catalytic activity">
    <reaction evidence="1">
        <text>ATP + protein L-histidine = ADP + protein N-phospho-L-histidine.</text>
        <dbReference type="EC" id="2.7.13.3"/>
    </reaction>
</comment>
<reference evidence="11 12" key="1">
    <citation type="submission" date="2019-11" db="EMBL/GenBank/DDBJ databases">
        <title>Using colonization assays and comparative genomics to discover symbiosis behaviors and factors in Vibrio fischeri.</title>
        <authorList>
            <person name="Bongrand C."/>
            <person name="Moriano-Gutierrez S."/>
            <person name="Arevalo P."/>
            <person name="Mcfall-Ngai M."/>
            <person name="Visick K."/>
            <person name="Polz M.F."/>
            <person name="Ruby E.G."/>
        </authorList>
    </citation>
    <scope>NUCLEOTIDE SEQUENCE [LARGE SCALE GENOMIC DNA]</scope>
    <source>
        <strain evidence="12">emors.3.2</strain>
    </source>
</reference>
<evidence type="ECO:0000259" key="9">
    <source>
        <dbReference type="PROSITE" id="PS50109"/>
    </source>
</evidence>
<dbReference type="InterPro" id="IPR001789">
    <property type="entry name" value="Sig_transdc_resp-reg_receiver"/>
</dbReference>
<evidence type="ECO:0000256" key="6">
    <source>
        <dbReference type="PROSITE-ProRule" id="PRU00169"/>
    </source>
</evidence>
<protein>
    <recommendedName>
        <fullName evidence="2">histidine kinase</fullName>
        <ecNumber evidence="2">2.7.13.3</ecNumber>
    </recommendedName>
</protein>
<evidence type="ECO:0000259" key="10">
    <source>
        <dbReference type="PROSITE" id="PS50110"/>
    </source>
</evidence>